<comment type="caution">
    <text evidence="4">The sequence shown here is derived from an EMBL/GenBank/DDBJ whole genome shotgun (WGS) entry which is preliminary data.</text>
</comment>
<comment type="similarity">
    <text evidence="1 2">Belongs to the dTDP-4-dehydrorhamnose reductase family.</text>
</comment>
<dbReference type="EMBL" id="MHIF01000055">
    <property type="protein sequence ID" value="OGY46677.1"/>
    <property type="molecule type" value="Genomic_DNA"/>
</dbReference>
<sequence length="269" mass="30991">MPKPNIILFGASGFLGTKILALKPKTIRLWTIGRSRPAKKGEFKPIELDLLDLKSLEKIFKKIKPNLIIHAARLEPFDDNPTKVKSYTKNLAEIIKRNKIKLIYISSDAVFDGRKGNYQENDKPHPLTNYGRAKLAAELAIRKNLKNYIIVRTSYIYGQSNGRWDKRTEKLIEEIKKNRVAYRFKDMYRSPILVDDLAKAVWRLAKTDFCGTIHIAGKKKSIYRFSREIIKKIGLDPKTIKPDFLKIRRPKITADTSLNISLAKKIGIR</sequence>
<dbReference type="InterPro" id="IPR029903">
    <property type="entry name" value="RmlD-like-bd"/>
</dbReference>
<proteinExistence type="inferred from homology"/>
<dbReference type="PANTHER" id="PTHR10491">
    <property type="entry name" value="DTDP-4-DEHYDRORHAMNOSE REDUCTASE"/>
    <property type="match status" value="1"/>
</dbReference>
<gene>
    <name evidence="4" type="ORF">A2663_04440</name>
</gene>
<keyword evidence="2" id="KW-0521">NADP</keyword>
<dbReference type="GO" id="GO:0019305">
    <property type="term" value="P:dTDP-rhamnose biosynthetic process"/>
    <property type="evidence" value="ECO:0007669"/>
    <property type="project" value="UniProtKB-UniPathway"/>
</dbReference>
<accession>A0A1G1Y535</accession>
<dbReference type="PANTHER" id="PTHR10491:SF4">
    <property type="entry name" value="METHIONINE ADENOSYLTRANSFERASE 2 SUBUNIT BETA"/>
    <property type="match status" value="1"/>
</dbReference>
<dbReference type="InterPro" id="IPR005913">
    <property type="entry name" value="dTDP_dehydrorham_reduct"/>
</dbReference>
<dbReference type="InterPro" id="IPR036291">
    <property type="entry name" value="NAD(P)-bd_dom_sf"/>
</dbReference>
<dbReference type="AlphaFoldDB" id="A0A1G1Y535"/>
<evidence type="ECO:0000313" key="5">
    <source>
        <dbReference type="Proteomes" id="UP000178432"/>
    </source>
</evidence>
<comment type="function">
    <text evidence="2">Catalyzes the reduction of dTDP-6-deoxy-L-lyxo-4-hexulose to yield dTDP-L-rhamnose.</text>
</comment>
<dbReference type="Gene3D" id="3.40.50.720">
    <property type="entry name" value="NAD(P)-binding Rossmann-like Domain"/>
    <property type="match status" value="1"/>
</dbReference>
<comment type="pathway">
    <text evidence="2">Carbohydrate biosynthesis; dTDP-L-rhamnose biosynthesis.</text>
</comment>
<evidence type="ECO:0000256" key="1">
    <source>
        <dbReference type="ARBA" id="ARBA00010944"/>
    </source>
</evidence>
<evidence type="ECO:0000313" key="4">
    <source>
        <dbReference type="EMBL" id="OGY46677.1"/>
    </source>
</evidence>
<dbReference type="Pfam" id="PF04321">
    <property type="entry name" value="RmlD_sub_bind"/>
    <property type="match status" value="1"/>
</dbReference>
<dbReference type="EC" id="1.1.1.133" evidence="2"/>
<keyword evidence="2" id="KW-0560">Oxidoreductase</keyword>
<reference evidence="4 5" key="1">
    <citation type="journal article" date="2016" name="Nat. Commun.">
        <title>Thousands of microbial genomes shed light on interconnected biogeochemical processes in an aquifer system.</title>
        <authorList>
            <person name="Anantharaman K."/>
            <person name="Brown C.T."/>
            <person name="Hug L.A."/>
            <person name="Sharon I."/>
            <person name="Castelle C.J."/>
            <person name="Probst A.J."/>
            <person name="Thomas B.C."/>
            <person name="Singh A."/>
            <person name="Wilkins M.J."/>
            <person name="Karaoz U."/>
            <person name="Brodie E.L."/>
            <person name="Williams K.H."/>
            <person name="Hubbard S.S."/>
            <person name="Banfield J.F."/>
        </authorList>
    </citation>
    <scope>NUCLEOTIDE SEQUENCE [LARGE SCALE GENOMIC DNA]</scope>
</reference>
<evidence type="ECO:0000256" key="2">
    <source>
        <dbReference type="RuleBase" id="RU364082"/>
    </source>
</evidence>
<dbReference type="GO" id="GO:0008831">
    <property type="term" value="F:dTDP-4-dehydrorhamnose reductase activity"/>
    <property type="evidence" value="ECO:0007669"/>
    <property type="project" value="UniProtKB-EC"/>
</dbReference>
<protein>
    <recommendedName>
        <fullName evidence="2">dTDP-4-dehydrorhamnose reductase</fullName>
        <ecNumber evidence="2">1.1.1.133</ecNumber>
    </recommendedName>
</protein>
<feature type="domain" description="RmlD-like substrate binding" evidence="3">
    <location>
        <begin position="5"/>
        <end position="242"/>
    </location>
</feature>
<evidence type="ECO:0000259" key="3">
    <source>
        <dbReference type="Pfam" id="PF04321"/>
    </source>
</evidence>
<dbReference type="Gene3D" id="3.90.25.10">
    <property type="entry name" value="UDP-galactose 4-epimerase, domain 1"/>
    <property type="match status" value="1"/>
</dbReference>
<dbReference type="Proteomes" id="UP000178432">
    <property type="component" value="Unassembled WGS sequence"/>
</dbReference>
<dbReference type="UniPathway" id="UPA00124"/>
<organism evidence="4 5">
    <name type="scientific">Candidatus Buchananbacteria bacterium RIFCSPHIGHO2_01_FULL_46_12</name>
    <dbReference type="NCBI Taxonomy" id="1797536"/>
    <lineage>
        <taxon>Bacteria</taxon>
        <taxon>Candidatus Buchananiibacteriota</taxon>
    </lineage>
</organism>
<name>A0A1G1Y535_9BACT</name>
<dbReference type="SUPFAM" id="SSF51735">
    <property type="entry name" value="NAD(P)-binding Rossmann-fold domains"/>
    <property type="match status" value="1"/>
</dbReference>